<dbReference type="EMBL" id="VSSQ01002031">
    <property type="protein sequence ID" value="MPM12855.1"/>
    <property type="molecule type" value="Genomic_DNA"/>
</dbReference>
<proteinExistence type="predicted"/>
<protein>
    <submittedName>
        <fullName evidence="1">Uncharacterized protein</fullName>
    </submittedName>
</protein>
<sequence>MKDGRGVISAYARTRKLDFLCPIQQFKFWLIIATETTIAVEFEMDRYGQEEGDK</sequence>
<name>A0A644X9J3_9ZZZZ</name>
<evidence type="ECO:0000313" key="1">
    <source>
        <dbReference type="EMBL" id="MPM12855.1"/>
    </source>
</evidence>
<comment type="caution">
    <text evidence="1">The sequence shown here is derived from an EMBL/GenBank/DDBJ whole genome shotgun (WGS) entry which is preliminary data.</text>
</comment>
<reference evidence="1" key="1">
    <citation type="submission" date="2019-08" db="EMBL/GenBank/DDBJ databases">
        <authorList>
            <person name="Kucharzyk K."/>
            <person name="Murdoch R.W."/>
            <person name="Higgins S."/>
            <person name="Loffler F."/>
        </authorList>
    </citation>
    <scope>NUCLEOTIDE SEQUENCE</scope>
</reference>
<gene>
    <name evidence="1" type="ORF">SDC9_59209</name>
</gene>
<organism evidence="1">
    <name type="scientific">bioreactor metagenome</name>
    <dbReference type="NCBI Taxonomy" id="1076179"/>
    <lineage>
        <taxon>unclassified sequences</taxon>
        <taxon>metagenomes</taxon>
        <taxon>ecological metagenomes</taxon>
    </lineage>
</organism>
<accession>A0A644X9J3</accession>
<dbReference type="AlphaFoldDB" id="A0A644X9J3"/>